<comment type="caution">
    <text evidence="2">The sequence shown here is derived from an EMBL/GenBank/DDBJ whole genome shotgun (WGS) entry which is preliminary data.</text>
</comment>
<evidence type="ECO:0000256" key="1">
    <source>
        <dbReference type="SAM" id="MobiDB-lite"/>
    </source>
</evidence>
<proteinExistence type="predicted"/>
<dbReference type="InterPro" id="IPR019933">
    <property type="entry name" value="DivIVA_domain"/>
</dbReference>
<accession>A0ABP8YHD0</accession>
<keyword evidence="3" id="KW-1185">Reference proteome</keyword>
<name>A0ABP8YHD0_9MICO</name>
<evidence type="ECO:0000313" key="2">
    <source>
        <dbReference type="EMBL" id="GAA4726459.1"/>
    </source>
</evidence>
<organism evidence="2 3">
    <name type="scientific">Pedococcus ginsenosidimutans</name>
    <dbReference type="NCBI Taxonomy" id="490570"/>
    <lineage>
        <taxon>Bacteria</taxon>
        <taxon>Bacillati</taxon>
        <taxon>Actinomycetota</taxon>
        <taxon>Actinomycetes</taxon>
        <taxon>Micrococcales</taxon>
        <taxon>Intrasporangiaceae</taxon>
        <taxon>Pedococcus</taxon>
    </lineage>
</organism>
<protein>
    <recommendedName>
        <fullName evidence="4">Cell division protein</fullName>
    </recommendedName>
</protein>
<feature type="region of interest" description="Disordered" evidence="1">
    <location>
        <begin position="101"/>
        <end position="124"/>
    </location>
</feature>
<sequence length="124" mass="13980">MLTSKDVLTKTLTPTQFRDGYDEREVDDMLDQVAAALRYYEQGGRPGPQAPASPTPGRRFASTKLRRGYDVREVDDFLNQAVEALRYYEQGGRPDQQALASMVESQPEGLGQRALRWLRGDARS</sequence>
<dbReference type="Gene3D" id="6.10.250.660">
    <property type="match status" value="2"/>
</dbReference>
<dbReference type="Proteomes" id="UP001500556">
    <property type="component" value="Unassembled WGS sequence"/>
</dbReference>
<dbReference type="EMBL" id="BAABLO010000011">
    <property type="protein sequence ID" value="GAA4726459.1"/>
    <property type="molecule type" value="Genomic_DNA"/>
</dbReference>
<evidence type="ECO:0008006" key="4">
    <source>
        <dbReference type="Google" id="ProtNLM"/>
    </source>
</evidence>
<dbReference type="RefSeq" id="WP_345503888.1">
    <property type="nucleotide sequence ID" value="NZ_BAABLO010000011.1"/>
</dbReference>
<gene>
    <name evidence="2" type="ORF">GCM10025782_26020</name>
</gene>
<reference evidence="3" key="1">
    <citation type="journal article" date="2019" name="Int. J. Syst. Evol. Microbiol.">
        <title>The Global Catalogue of Microorganisms (GCM) 10K type strain sequencing project: providing services to taxonomists for standard genome sequencing and annotation.</title>
        <authorList>
            <consortium name="The Broad Institute Genomics Platform"/>
            <consortium name="The Broad Institute Genome Sequencing Center for Infectious Disease"/>
            <person name="Wu L."/>
            <person name="Ma J."/>
        </authorList>
    </citation>
    <scope>NUCLEOTIDE SEQUENCE [LARGE SCALE GENOMIC DNA]</scope>
    <source>
        <strain evidence="3">JCM 18961</strain>
    </source>
</reference>
<dbReference type="NCBIfam" id="TIGR03544">
    <property type="entry name" value="DivI1A_domain"/>
    <property type="match status" value="2"/>
</dbReference>
<evidence type="ECO:0000313" key="3">
    <source>
        <dbReference type="Proteomes" id="UP001500556"/>
    </source>
</evidence>